<evidence type="ECO:0000313" key="1">
    <source>
        <dbReference type="EMBL" id="CAB4150522.1"/>
    </source>
</evidence>
<dbReference type="EMBL" id="LR796547">
    <property type="protein sequence ID" value="CAB4150522.1"/>
    <property type="molecule type" value="Genomic_DNA"/>
</dbReference>
<dbReference type="PROSITE" id="PS51257">
    <property type="entry name" value="PROKAR_LIPOPROTEIN"/>
    <property type="match status" value="1"/>
</dbReference>
<reference evidence="1" key="1">
    <citation type="submission" date="2020-04" db="EMBL/GenBank/DDBJ databases">
        <authorList>
            <person name="Chiriac C."/>
            <person name="Salcher M."/>
            <person name="Ghai R."/>
            <person name="Kavagutti S V."/>
        </authorList>
    </citation>
    <scope>NUCLEOTIDE SEQUENCE</scope>
</reference>
<protein>
    <submittedName>
        <fullName evidence="1">Uncharacterized protein</fullName>
    </submittedName>
</protein>
<accession>A0A6J5MW12</accession>
<proteinExistence type="predicted"/>
<gene>
    <name evidence="1" type="ORF">UFOVP577_6</name>
</gene>
<organism evidence="1">
    <name type="scientific">uncultured Caudovirales phage</name>
    <dbReference type="NCBI Taxonomy" id="2100421"/>
    <lineage>
        <taxon>Viruses</taxon>
        <taxon>Duplodnaviria</taxon>
        <taxon>Heunggongvirae</taxon>
        <taxon>Uroviricota</taxon>
        <taxon>Caudoviricetes</taxon>
        <taxon>Peduoviridae</taxon>
        <taxon>Maltschvirus</taxon>
        <taxon>Maltschvirus maltsch</taxon>
    </lineage>
</organism>
<name>A0A6J5MW12_9CAUD</name>
<sequence length="229" mass="23635">MAKAAIAACLVTLVQALVAIQGCLAIVACRVILALACLDTVAFPVTQALDCPVIQAIQELAATPVAALADTAANQVCQAIVDCQAIAALANLVIAESQVFQDTAVLEFQDLAVSVVTLDRESADFLVKAAIPAFLVTVDQALAATVANPATAAFQAIQDRAFPAIAVQADIPAAESQATAEVAFQDLAGIRGDPATAECRARLVLVAHRVTGDRSGLQQAKPQRQTPRL</sequence>